<dbReference type="EMBL" id="BSRI01000001">
    <property type="protein sequence ID" value="GLV54429.1"/>
    <property type="molecule type" value="Genomic_DNA"/>
</dbReference>
<dbReference type="Pfam" id="PF07722">
    <property type="entry name" value="Peptidase_C26"/>
    <property type="match status" value="1"/>
</dbReference>
<proteinExistence type="predicted"/>
<dbReference type="Gene3D" id="3.40.50.880">
    <property type="match status" value="1"/>
</dbReference>
<evidence type="ECO:0000256" key="1">
    <source>
        <dbReference type="SAM" id="MobiDB-lite"/>
    </source>
</evidence>
<accession>A0ABQ6FL46</accession>
<reference evidence="2 3" key="1">
    <citation type="submission" date="2023-02" db="EMBL/GenBank/DDBJ databases">
        <title>Dictyobacter halimunensis sp. nov., a new member of the class Ktedonobacteria from forest soil in a geothermal area.</title>
        <authorList>
            <person name="Rachmania M.K."/>
            <person name="Ningsih F."/>
            <person name="Sakai Y."/>
            <person name="Yabe S."/>
            <person name="Yokota A."/>
            <person name="Sjamsuridzal W."/>
        </authorList>
    </citation>
    <scope>NUCLEOTIDE SEQUENCE [LARGE SCALE GENOMIC DNA]</scope>
    <source>
        <strain evidence="2 3">S3.2.2.5</strain>
    </source>
</reference>
<keyword evidence="3" id="KW-1185">Reference proteome</keyword>
<dbReference type="Proteomes" id="UP001344906">
    <property type="component" value="Unassembled WGS sequence"/>
</dbReference>
<organism evidence="2 3">
    <name type="scientific">Dictyobacter halimunensis</name>
    <dbReference type="NCBI Taxonomy" id="3026934"/>
    <lineage>
        <taxon>Bacteria</taxon>
        <taxon>Bacillati</taxon>
        <taxon>Chloroflexota</taxon>
        <taxon>Ktedonobacteria</taxon>
        <taxon>Ktedonobacterales</taxon>
        <taxon>Dictyobacteraceae</taxon>
        <taxon>Dictyobacter</taxon>
    </lineage>
</organism>
<evidence type="ECO:0000313" key="2">
    <source>
        <dbReference type="EMBL" id="GLV54429.1"/>
    </source>
</evidence>
<dbReference type="InterPro" id="IPR011697">
    <property type="entry name" value="Peptidase_C26"/>
</dbReference>
<feature type="compositionally biased region" description="Basic and acidic residues" evidence="1">
    <location>
        <begin position="15"/>
        <end position="24"/>
    </location>
</feature>
<sequence>MTTNSQSTIFGQEMAETHDESQEKSRDVWSAEGVSAYQPIIGIPILVKQGSQGPVLMADAVGAWAIERIRARVLLIPLWPFPTHTHIYQSLWSLIQSIDGLLLPAGIQGTDWYAVWKAGEQKPGPENRPIAWEIALAQLATYMGMPVLAIADGAEKWNCALGGTRREPPGESDQITTLPPEDWARHTIRVRAQSALASALQPAVRRQDGEQPWEMVFMPQRGVERLACGLGSCAQTEDGSMAAFERSDGVFGLGMLGRCDWGLDQEYVTVVFAAFLQACRSFNDTRRQQEGWRSMRDELCSKISILVAQNLPLLSNSHQRT</sequence>
<feature type="region of interest" description="Disordered" evidence="1">
    <location>
        <begin position="1"/>
        <end position="24"/>
    </location>
</feature>
<evidence type="ECO:0008006" key="4">
    <source>
        <dbReference type="Google" id="ProtNLM"/>
    </source>
</evidence>
<name>A0ABQ6FL46_9CHLR</name>
<evidence type="ECO:0000313" key="3">
    <source>
        <dbReference type="Proteomes" id="UP001344906"/>
    </source>
</evidence>
<feature type="compositionally biased region" description="Polar residues" evidence="1">
    <location>
        <begin position="1"/>
        <end position="10"/>
    </location>
</feature>
<dbReference type="InterPro" id="IPR029062">
    <property type="entry name" value="Class_I_gatase-like"/>
</dbReference>
<gene>
    <name evidence="2" type="ORF">KDH_12760</name>
</gene>
<protein>
    <recommendedName>
        <fullName evidence="4">Gamma-glutamyl-gamma-aminobutyrate hydrolase</fullName>
    </recommendedName>
</protein>
<comment type="caution">
    <text evidence="2">The sequence shown here is derived from an EMBL/GenBank/DDBJ whole genome shotgun (WGS) entry which is preliminary data.</text>
</comment>
<dbReference type="RefSeq" id="WP_338248099.1">
    <property type="nucleotide sequence ID" value="NZ_BSRI01000001.1"/>
</dbReference>